<evidence type="ECO:0000313" key="4">
    <source>
        <dbReference type="EMBL" id="KAK3108392.1"/>
    </source>
</evidence>
<sequence>MASSIPPTYLESVNVESSTTTSIHLTWQISDDLSAYVRGFRVHYQKEASKYVQYGPLLSRSSSSFDITNLVADTFYKVCLVMYKNDTSPMRQCVGASTTNWRLPVSISIGSSIGAVLALSMIVILVLAVARCPFVFKFQKNKKRYVSRKYDSMSSHFTYDFSDTVTHDPDEYISEDLEHSSHYDTTHHNKQMEQECDCNKKKSNLKHKCNGGVRPKIPPPAQRRQRSYISQTKEVYSSTESQPPVYPHRYDKGNTNENYNIDVDCPQCMYSNNETAGIGNYIPECNCENCLNMNRTAEEVMCQQCEHDGSIVLHLEPNNSFHSLQENMQAQAMSPDCNLARDSNNSGENNSDPYKTWCDRRRSSSMSISETESSELLPKSTNSYELLEIKSEKCRNSQKGNPGLLETCIDDV</sequence>
<dbReference type="InterPro" id="IPR013783">
    <property type="entry name" value="Ig-like_fold"/>
</dbReference>
<keyword evidence="2" id="KW-1133">Transmembrane helix</keyword>
<dbReference type="Proteomes" id="UP001186944">
    <property type="component" value="Unassembled WGS sequence"/>
</dbReference>
<name>A0AA88YMI5_PINIB</name>
<dbReference type="InterPro" id="IPR003961">
    <property type="entry name" value="FN3_dom"/>
</dbReference>
<dbReference type="Pfam" id="PF00041">
    <property type="entry name" value="fn3"/>
    <property type="match status" value="1"/>
</dbReference>
<gene>
    <name evidence="4" type="ORF">FSP39_006981</name>
</gene>
<dbReference type="Gene3D" id="2.60.40.10">
    <property type="entry name" value="Immunoglobulins"/>
    <property type="match status" value="1"/>
</dbReference>
<feature type="transmembrane region" description="Helical" evidence="2">
    <location>
        <begin position="109"/>
        <end position="134"/>
    </location>
</feature>
<dbReference type="InterPro" id="IPR036116">
    <property type="entry name" value="FN3_sf"/>
</dbReference>
<feature type="compositionally biased region" description="Polar residues" evidence="1">
    <location>
        <begin position="227"/>
        <end position="242"/>
    </location>
</feature>
<keyword evidence="2" id="KW-0472">Membrane</keyword>
<protein>
    <recommendedName>
        <fullName evidence="3">Fibronectin type-III domain-containing protein</fullName>
    </recommendedName>
</protein>
<organism evidence="4 5">
    <name type="scientific">Pinctada imbricata</name>
    <name type="common">Atlantic pearl-oyster</name>
    <name type="synonym">Pinctada martensii</name>
    <dbReference type="NCBI Taxonomy" id="66713"/>
    <lineage>
        <taxon>Eukaryota</taxon>
        <taxon>Metazoa</taxon>
        <taxon>Spiralia</taxon>
        <taxon>Lophotrochozoa</taxon>
        <taxon>Mollusca</taxon>
        <taxon>Bivalvia</taxon>
        <taxon>Autobranchia</taxon>
        <taxon>Pteriomorphia</taxon>
        <taxon>Pterioida</taxon>
        <taxon>Pterioidea</taxon>
        <taxon>Pteriidae</taxon>
        <taxon>Pinctada</taxon>
    </lineage>
</organism>
<accession>A0AA88YMI5</accession>
<dbReference type="CDD" id="cd00063">
    <property type="entry name" value="FN3"/>
    <property type="match status" value="1"/>
</dbReference>
<feature type="domain" description="Fibronectin type-III" evidence="3">
    <location>
        <begin position="6"/>
        <end position="101"/>
    </location>
</feature>
<feature type="region of interest" description="Disordered" evidence="1">
    <location>
        <begin position="210"/>
        <end position="251"/>
    </location>
</feature>
<evidence type="ECO:0000259" key="3">
    <source>
        <dbReference type="PROSITE" id="PS50853"/>
    </source>
</evidence>
<evidence type="ECO:0000256" key="2">
    <source>
        <dbReference type="SAM" id="Phobius"/>
    </source>
</evidence>
<proteinExistence type="predicted"/>
<dbReference type="AlphaFoldDB" id="A0AA88YMI5"/>
<evidence type="ECO:0000313" key="5">
    <source>
        <dbReference type="Proteomes" id="UP001186944"/>
    </source>
</evidence>
<dbReference type="EMBL" id="VSWD01000001">
    <property type="protein sequence ID" value="KAK3108392.1"/>
    <property type="molecule type" value="Genomic_DNA"/>
</dbReference>
<dbReference type="SUPFAM" id="SSF49265">
    <property type="entry name" value="Fibronectin type III"/>
    <property type="match status" value="1"/>
</dbReference>
<dbReference type="PROSITE" id="PS50853">
    <property type="entry name" value="FN3"/>
    <property type="match status" value="1"/>
</dbReference>
<keyword evidence="2" id="KW-0812">Transmembrane</keyword>
<comment type="caution">
    <text evidence="4">The sequence shown here is derived from an EMBL/GenBank/DDBJ whole genome shotgun (WGS) entry which is preliminary data.</text>
</comment>
<keyword evidence="5" id="KW-1185">Reference proteome</keyword>
<evidence type="ECO:0000256" key="1">
    <source>
        <dbReference type="SAM" id="MobiDB-lite"/>
    </source>
</evidence>
<reference evidence="4" key="1">
    <citation type="submission" date="2019-08" db="EMBL/GenBank/DDBJ databases">
        <title>The improved chromosome-level genome for the pearl oyster Pinctada fucata martensii using PacBio sequencing and Hi-C.</title>
        <authorList>
            <person name="Zheng Z."/>
        </authorList>
    </citation>
    <scope>NUCLEOTIDE SEQUENCE</scope>
    <source>
        <strain evidence="4">ZZ-2019</strain>
        <tissue evidence="4">Adductor muscle</tissue>
    </source>
</reference>